<accession>A0A8S5PJ64</accession>
<dbReference type="SUPFAM" id="SSF69349">
    <property type="entry name" value="Phage fibre proteins"/>
    <property type="match status" value="1"/>
</dbReference>
<organism evidence="1">
    <name type="scientific">Siphoviridae sp. ctL0q1</name>
    <dbReference type="NCBI Taxonomy" id="2825449"/>
    <lineage>
        <taxon>Viruses</taxon>
        <taxon>Duplodnaviria</taxon>
        <taxon>Heunggongvirae</taxon>
        <taxon>Uroviricota</taxon>
        <taxon>Caudoviricetes</taxon>
    </lineage>
</organism>
<protein>
    <submittedName>
        <fullName evidence="1">Hyaluronidase</fullName>
    </submittedName>
</protein>
<dbReference type="EMBL" id="BK015443">
    <property type="protein sequence ID" value="DAE06954.1"/>
    <property type="molecule type" value="Genomic_DNA"/>
</dbReference>
<evidence type="ECO:0000313" key="1">
    <source>
        <dbReference type="EMBL" id="DAE06954.1"/>
    </source>
</evidence>
<reference evidence="1" key="1">
    <citation type="journal article" date="2021" name="Proc. Natl. Acad. Sci. U.S.A.">
        <title>A Catalog of Tens of Thousands of Viruses from Human Metagenomes Reveals Hidden Associations with Chronic Diseases.</title>
        <authorList>
            <person name="Tisza M.J."/>
            <person name="Buck C.B."/>
        </authorList>
    </citation>
    <scope>NUCLEOTIDE SEQUENCE</scope>
    <source>
        <strain evidence="1">CtL0q1</strain>
    </source>
</reference>
<name>A0A8S5PJ64_9CAUD</name>
<proteinExistence type="predicted"/>
<sequence>MANKILDVIHVQKHDTESNWTKINPVLMSGELGFTTDGANAGKHKVGDGASKWTALSYAKAELDATAMTDTEIKDVFSAVFK</sequence>